<feature type="domain" description="Cadherin" evidence="3">
    <location>
        <begin position="30"/>
        <end position="125"/>
    </location>
</feature>
<dbReference type="Gene3D" id="2.60.120.260">
    <property type="entry name" value="Galactose-binding domain-like"/>
    <property type="match status" value="4"/>
</dbReference>
<dbReference type="Proteomes" id="UP001307705">
    <property type="component" value="Unassembled WGS sequence"/>
</dbReference>
<dbReference type="PROSITE" id="PS50093">
    <property type="entry name" value="PKD"/>
    <property type="match status" value="1"/>
</dbReference>
<evidence type="ECO:0000259" key="2">
    <source>
        <dbReference type="PROSITE" id="PS50093"/>
    </source>
</evidence>
<sequence>MKMTRKFRLDLLLSFLVVGSLLFTLGCTEDELVIPPPTAGFTYSIDSETGGIVTFNNTSDDAETFQWDFGDGTFSTLSNPRKMYMESGTYDVSLVATNAGGSDEDKQTITIDLKVIIIDEDPPVITLLGDSSIELEIGDEFTDPGATANDEVDGDVSANIVVTGEVNPLQPGEYVLAYNVTDAAGNVAEEVTRTVKVNYDQGVLVNGDFEDGTSGWIGNGLEVREEGGNSFTFTNVTTAGNPFDVNISQVLPIRAGSKYRLSFNAVTDQADGRTMLAGIGLNEDPWTNVTQEFELTNEVQRFSAEFTANFDSDNSRVIFDMGADVGVVVLDNVSLELLSQSITALPLDFENVELQTTVFNGAAFSVVTDPSNSGNSVGKITNSGAAFEGMFFTLSTPVNFNQGKIITMRFNTPTAGVPVLMKFESGSADPVEVVAEAAASGWQELTFDFGDASGIYSQLTLFVDGPGTTAGDFYIDDIAQSDGGGSGGGSGCEGPAVAAVDFPVTFESCESFISTFFGEGSLTTELAPNPSKTGINTSENSLKVVKSAGTNRWAGFQNAFAENFNTNQTLKLKVYSSKADVVMRFELNSEPQAPGSGNPPPQFRTVAQANTWVELEVVFTDIPGSNTGLNQLVIKPDNPDGTDGTLTSSTETYYFDDIRWEGSDGPGGTGEAFFIDEFNSENAVEKWARLANAENNPNATLAYSADGGVGGSGAILLTLNDPAGGAYIFRYTNATVDYEGNANIRVSYDAKVVTPVTGSALHMQTQVPNPGGGVITTNTFDTQNAINNTTFTTITQDIDAIDPAGTLFILDFNFATGGGGAGAVLIDNVRIEKR</sequence>
<protein>
    <recommendedName>
        <fullName evidence="6">PKD domain-containing protein</fullName>
    </recommendedName>
</protein>
<name>A0ABQ6PZ94_9BACT</name>
<evidence type="ECO:0008006" key="6">
    <source>
        <dbReference type="Google" id="ProtNLM"/>
    </source>
</evidence>
<evidence type="ECO:0000313" key="5">
    <source>
        <dbReference type="Proteomes" id="UP001307705"/>
    </source>
</evidence>
<dbReference type="InterPro" id="IPR003305">
    <property type="entry name" value="CenC_carb-bd"/>
</dbReference>
<dbReference type="InterPro" id="IPR035986">
    <property type="entry name" value="PKD_dom_sf"/>
</dbReference>
<comment type="caution">
    <text evidence="4">The sequence shown here is derived from an EMBL/GenBank/DDBJ whole genome shotgun (WGS) entry which is preliminary data.</text>
</comment>
<gene>
    <name evidence="4" type="ORF">Ataiwa_11940</name>
</gene>
<feature type="domain" description="PKD" evidence="2">
    <location>
        <begin position="56"/>
        <end position="102"/>
    </location>
</feature>
<dbReference type="InterPro" id="IPR032179">
    <property type="entry name" value="Cry22Aa_Ig-like"/>
</dbReference>
<keyword evidence="5" id="KW-1185">Reference proteome</keyword>
<dbReference type="InterPro" id="IPR008979">
    <property type="entry name" value="Galactose-bd-like_sf"/>
</dbReference>
<dbReference type="InterPro" id="IPR000601">
    <property type="entry name" value="PKD_dom"/>
</dbReference>
<dbReference type="Pfam" id="PF18911">
    <property type="entry name" value="PKD_4"/>
    <property type="match status" value="1"/>
</dbReference>
<reference evidence="4 5" key="1">
    <citation type="submission" date="2023-08" db="EMBL/GenBank/DDBJ databases">
        <title>Draft genome sequence of Algoriphagus taiwanensis.</title>
        <authorList>
            <person name="Takatani N."/>
            <person name="Hosokawa M."/>
            <person name="Sawabe T."/>
        </authorList>
    </citation>
    <scope>NUCLEOTIDE SEQUENCE [LARGE SCALE GENOMIC DNA]</scope>
    <source>
        <strain evidence="4 5">JCM 19755</strain>
    </source>
</reference>
<dbReference type="PROSITE" id="PS50268">
    <property type="entry name" value="CADHERIN_2"/>
    <property type="match status" value="1"/>
</dbReference>
<evidence type="ECO:0000259" key="3">
    <source>
        <dbReference type="PROSITE" id="PS50268"/>
    </source>
</evidence>
<keyword evidence="1" id="KW-0378">Hydrolase</keyword>
<dbReference type="Pfam" id="PF16403">
    <property type="entry name" value="Bact_surface_Ig-like"/>
    <property type="match status" value="1"/>
</dbReference>
<organism evidence="4 5">
    <name type="scientific">Algoriphagus taiwanensis</name>
    <dbReference type="NCBI Taxonomy" id="1445656"/>
    <lineage>
        <taxon>Bacteria</taxon>
        <taxon>Pseudomonadati</taxon>
        <taxon>Bacteroidota</taxon>
        <taxon>Cytophagia</taxon>
        <taxon>Cytophagales</taxon>
        <taxon>Cyclobacteriaceae</taxon>
        <taxon>Algoriphagus</taxon>
    </lineage>
</organism>
<dbReference type="Gene3D" id="2.60.40.10">
    <property type="entry name" value="Immunoglobulins"/>
    <property type="match status" value="2"/>
</dbReference>
<proteinExistence type="predicted"/>
<dbReference type="InterPro" id="IPR002126">
    <property type="entry name" value="Cadherin-like_dom"/>
</dbReference>
<dbReference type="Pfam" id="PF02018">
    <property type="entry name" value="CBM_4_9"/>
    <property type="match status" value="1"/>
</dbReference>
<dbReference type="SMART" id="SM00089">
    <property type="entry name" value="PKD"/>
    <property type="match status" value="1"/>
</dbReference>
<evidence type="ECO:0000256" key="1">
    <source>
        <dbReference type="ARBA" id="ARBA00022801"/>
    </source>
</evidence>
<dbReference type="SUPFAM" id="SSF49299">
    <property type="entry name" value="PKD domain"/>
    <property type="match status" value="1"/>
</dbReference>
<dbReference type="EMBL" id="BTPE01000003">
    <property type="protein sequence ID" value="GMQ32922.1"/>
    <property type="molecule type" value="Genomic_DNA"/>
</dbReference>
<dbReference type="PROSITE" id="PS51257">
    <property type="entry name" value="PROKAR_LIPOPROTEIN"/>
    <property type="match status" value="1"/>
</dbReference>
<accession>A0ABQ6PZ94</accession>
<dbReference type="SUPFAM" id="SSF49785">
    <property type="entry name" value="Galactose-binding domain-like"/>
    <property type="match status" value="1"/>
</dbReference>
<dbReference type="CDD" id="cd00146">
    <property type="entry name" value="PKD"/>
    <property type="match status" value="1"/>
</dbReference>
<evidence type="ECO:0000313" key="4">
    <source>
        <dbReference type="EMBL" id="GMQ32922.1"/>
    </source>
</evidence>
<dbReference type="InterPro" id="IPR013783">
    <property type="entry name" value="Ig-like_fold"/>
</dbReference>
<dbReference type="InterPro" id="IPR022409">
    <property type="entry name" value="PKD/Chitinase_dom"/>
</dbReference>